<dbReference type="InterPro" id="IPR006011">
    <property type="entry name" value="Syntaxin_N"/>
</dbReference>
<dbReference type="PROSITE" id="PS50192">
    <property type="entry name" value="T_SNARE"/>
    <property type="match status" value="1"/>
</dbReference>
<sequence>MAYNQYSGYGGNPYGQEEVRAGYGASNPYGSAADAGGYSASNPYAGQGAYGAAPQNLAALPPLAHQGASNYSQQTQDSQYSVPVSSTPQPLPNEPPRTLPIKDYLAKVEAAKGDINKLTSNISQIASAHQRTLSSPDASSSAQLENLVTQTQVLNTRIKDQIRALKADAARSGTDVTKDAQLRNLEQTFKKQLLDYQAEETTYRTRYQEQIARQYRIVNPEATDEEVREAANADWGDEGVFQTALKTNRSATASSVLGAVRARHNDIQQIERTLIELNQLFQDLAEAVLVQDVPIQQAEETTANVQKDTEAGNVQLDKGIVHARRARKLKWWCFFIVVLIICILALVLGLYFGLTKR</sequence>
<feature type="domain" description="T-SNARE coiled-coil homology" evidence="8">
    <location>
        <begin position="257"/>
        <end position="319"/>
    </location>
</feature>
<dbReference type="Pfam" id="PF00804">
    <property type="entry name" value="Syntaxin"/>
    <property type="match status" value="1"/>
</dbReference>
<dbReference type="Pfam" id="PF05739">
    <property type="entry name" value="SNARE"/>
    <property type="match status" value="1"/>
</dbReference>
<evidence type="ECO:0000256" key="3">
    <source>
        <dbReference type="ARBA" id="ARBA00022692"/>
    </source>
</evidence>
<dbReference type="Proteomes" id="UP000308768">
    <property type="component" value="Unassembled WGS sequence"/>
</dbReference>
<evidence type="ECO:0000259" key="8">
    <source>
        <dbReference type="PROSITE" id="PS50192"/>
    </source>
</evidence>
<evidence type="ECO:0000256" key="2">
    <source>
        <dbReference type="ARBA" id="ARBA00009063"/>
    </source>
</evidence>
<keyword evidence="4 7" id="KW-1133">Transmembrane helix</keyword>
<proteinExistence type="inferred from homology"/>
<name>A0A4U0XLL1_9PEZI</name>
<dbReference type="InterPro" id="IPR045242">
    <property type="entry name" value="Syntaxin"/>
</dbReference>
<dbReference type="InterPro" id="IPR010989">
    <property type="entry name" value="SNARE"/>
</dbReference>
<dbReference type="PANTHER" id="PTHR19957">
    <property type="entry name" value="SYNTAXIN"/>
    <property type="match status" value="1"/>
</dbReference>
<evidence type="ECO:0000256" key="1">
    <source>
        <dbReference type="ARBA" id="ARBA00004211"/>
    </source>
</evidence>
<reference evidence="9 10" key="1">
    <citation type="submission" date="2017-03" db="EMBL/GenBank/DDBJ databases">
        <title>Genomes of endolithic fungi from Antarctica.</title>
        <authorList>
            <person name="Coleine C."/>
            <person name="Masonjones S."/>
            <person name="Stajich J.E."/>
        </authorList>
    </citation>
    <scope>NUCLEOTIDE SEQUENCE [LARGE SCALE GENOMIC DNA]</scope>
    <source>
        <strain evidence="9 10">CCFEE 5187</strain>
    </source>
</reference>
<keyword evidence="3 7" id="KW-0812">Transmembrane</keyword>
<dbReference type="EMBL" id="NAJN01000155">
    <property type="protein sequence ID" value="TKA78140.1"/>
    <property type="molecule type" value="Genomic_DNA"/>
</dbReference>
<dbReference type="OrthoDB" id="10255013at2759"/>
<accession>A0A4U0XLL1</accession>
<dbReference type="AlphaFoldDB" id="A0A4U0XLL1"/>
<keyword evidence="10" id="KW-1185">Reference proteome</keyword>
<feature type="transmembrane region" description="Helical" evidence="7">
    <location>
        <begin position="331"/>
        <end position="354"/>
    </location>
</feature>
<dbReference type="GO" id="GO:0000149">
    <property type="term" value="F:SNARE binding"/>
    <property type="evidence" value="ECO:0007669"/>
    <property type="project" value="TreeGrafter"/>
</dbReference>
<dbReference type="InterPro" id="IPR000727">
    <property type="entry name" value="T_SNARE_dom"/>
</dbReference>
<comment type="subcellular location">
    <subcellularLocation>
        <location evidence="1">Membrane</location>
        <topology evidence="1">Single-pass type IV membrane protein</topology>
    </subcellularLocation>
</comment>
<dbReference type="SMART" id="SM00397">
    <property type="entry name" value="t_SNARE"/>
    <property type="match status" value="1"/>
</dbReference>
<feature type="region of interest" description="Disordered" evidence="6">
    <location>
        <begin position="67"/>
        <end position="96"/>
    </location>
</feature>
<dbReference type="GO" id="GO:0005886">
    <property type="term" value="C:plasma membrane"/>
    <property type="evidence" value="ECO:0007669"/>
    <property type="project" value="TreeGrafter"/>
</dbReference>
<dbReference type="GO" id="GO:0006887">
    <property type="term" value="P:exocytosis"/>
    <property type="evidence" value="ECO:0007669"/>
    <property type="project" value="TreeGrafter"/>
</dbReference>
<dbReference type="GO" id="GO:0006886">
    <property type="term" value="P:intracellular protein transport"/>
    <property type="evidence" value="ECO:0007669"/>
    <property type="project" value="TreeGrafter"/>
</dbReference>
<dbReference type="SMART" id="SM00503">
    <property type="entry name" value="SynN"/>
    <property type="match status" value="1"/>
</dbReference>
<dbReference type="GO" id="GO:0031201">
    <property type="term" value="C:SNARE complex"/>
    <property type="evidence" value="ECO:0007669"/>
    <property type="project" value="TreeGrafter"/>
</dbReference>
<gene>
    <name evidence="9" type="ORF">B0A49_06390</name>
</gene>
<evidence type="ECO:0000256" key="6">
    <source>
        <dbReference type="SAM" id="MobiDB-lite"/>
    </source>
</evidence>
<protein>
    <recommendedName>
        <fullName evidence="8">t-SNARE coiled-coil homology domain-containing protein</fullName>
    </recommendedName>
</protein>
<keyword evidence="5 7" id="KW-0472">Membrane</keyword>
<evidence type="ECO:0000313" key="10">
    <source>
        <dbReference type="Proteomes" id="UP000308768"/>
    </source>
</evidence>
<dbReference type="SUPFAM" id="SSF47661">
    <property type="entry name" value="t-snare proteins"/>
    <property type="match status" value="1"/>
</dbReference>
<feature type="compositionally biased region" description="Polar residues" evidence="6">
    <location>
        <begin position="67"/>
        <end position="88"/>
    </location>
</feature>
<dbReference type="GO" id="GO:0005484">
    <property type="term" value="F:SNAP receptor activity"/>
    <property type="evidence" value="ECO:0007669"/>
    <property type="project" value="TreeGrafter"/>
</dbReference>
<dbReference type="CDD" id="cd00179">
    <property type="entry name" value="SynN"/>
    <property type="match status" value="1"/>
</dbReference>
<dbReference type="GO" id="GO:0006906">
    <property type="term" value="P:vesicle fusion"/>
    <property type="evidence" value="ECO:0007669"/>
    <property type="project" value="TreeGrafter"/>
</dbReference>
<evidence type="ECO:0000313" key="9">
    <source>
        <dbReference type="EMBL" id="TKA78140.1"/>
    </source>
</evidence>
<dbReference type="STRING" id="331657.A0A4U0XLL1"/>
<dbReference type="CDD" id="cd15849">
    <property type="entry name" value="SNARE_Sso1"/>
    <property type="match status" value="1"/>
</dbReference>
<dbReference type="PANTHER" id="PTHR19957:SF307">
    <property type="entry name" value="PROTEIN SSO1-RELATED"/>
    <property type="match status" value="1"/>
</dbReference>
<organism evidence="9 10">
    <name type="scientific">Cryomyces minteri</name>
    <dbReference type="NCBI Taxonomy" id="331657"/>
    <lineage>
        <taxon>Eukaryota</taxon>
        <taxon>Fungi</taxon>
        <taxon>Dikarya</taxon>
        <taxon>Ascomycota</taxon>
        <taxon>Pezizomycotina</taxon>
        <taxon>Dothideomycetes</taxon>
        <taxon>Dothideomycetes incertae sedis</taxon>
        <taxon>Cryomyces</taxon>
    </lineage>
</organism>
<dbReference type="Gene3D" id="1.20.58.70">
    <property type="match status" value="1"/>
</dbReference>
<comment type="caution">
    <text evidence="9">The sequence shown here is derived from an EMBL/GenBank/DDBJ whole genome shotgun (WGS) entry which is preliminary data.</text>
</comment>
<dbReference type="GO" id="GO:0048278">
    <property type="term" value="P:vesicle docking"/>
    <property type="evidence" value="ECO:0007669"/>
    <property type="project" value="TreeGrafter"/>
</dbReference>
<evidence type="ECO:0000256" key="7">
    <source>
        <dbReference type="SAM" id="Phobius"/>
    </source>
</evidence>
<evidence type="ECO:0000256" key="4">
    <source>
        <dbReference type="ARBA" id="ARBA00022989"/>
    </source>
</evidence>
<evidence type="ECO:0000256" key="5">
    <source>
        <dbReference type="ARBA" id="ARBA00023136"/>
    </source>
</evidence>
<dbReference type="GO" id="GO:0012505">
    <property type="term" value="C:endomembrane system"/>
    <property type="evidence" value="ECO:0007669"/>
    <property type="project" value="TreeGrafter"/>
</dbReference>
<comment type="similarity">
    <text evidence="2">Belongs to the syntaxin family.</text>
</comment>